<dbReference type="Proteomes" id="UP000789405">
    <property type="component" value="Unassembled WGS sequence"/>
</dbReference>
<feature type="non-terminal residue" evidence="1">
    <location>
        <position position="1"/>
    </location>
</feature>
<sequence length="514" mass="59376">MDYFNKTDPKCWSLLGYLQWRSDLADFASKTYEHSVFIDIIRKKSLYQVGAEGEAARLILGDWQDIKNSPEVSAFWNNYNNTDVQRKRKLWQIESSDLEYVYKRDQQLGEEIKLIRDKRIKAQYNGLTQSQFVETNASIMNLSSIINNPEESYSTIVPNINISSSINNPEESYSTIVPNMNLSSILNDPEESYSTITPNDDGFKTPPQKPCKTTITTPQKPILYDKTMQYLVNHFSINVNKQCVIMKADNVDAFPKEIRSWLIDSEKNAFESAIMTPPNPDHPFRKVCKSILYDFFSMTIEGPLIRYIGERKYTVDRIVPLFKAIQSVYREYTFDWIEVQANCIKDARMLFPEFDLKLNKVDGIGFKVSSNKEVVFIEVSGGPENAILKHVREDTEKLIKEGMFGLVALLRDFLDKNAECAKNICTYMFTIGDRITLSELRLDGRHYYKISQIKSAILPFSFEEVEKFIEVFELLYALVNGLKNQTNGLKKLMLADSNSNEPTIRDWKYSFNMG</sequence>
<name>A0A9N9J761_9GLOM</name>
<accession>A0A9N9J761</accession>
<dbReference type="EMBL" id="CAJVPY010018258">
    <property type="protein sequence ID" value="CAG8766126.1"/>
    <property type="molecule type" value="Genomic_DNA"/>
</dbReference>
<proteinExistence type="predicted"/>
<dbReference type="AlphaFoldDB" id="A0A9N9J761"/>
<keyword evidence="2" id="KW-1185">Reference proteome</keyword>
<protein>
    <submittedName>
        <fullName evidence="1">18283_t:CDS:1</fullName>
    </submittedName>
</protein>
<evidence type="ECO:0000313" key="1">
    <source>
        <dbReference type="EMBL" id="CAG8766126.1"/>
    </source>
</evidence>
<comment type="caution">
    <text evidence="1">The sequence shown here is derived from an EMBL/GenBank/DDBJ whole genome shotgun (WGS) entry which is preliminary data.</text>
</comment>
<dbReference type="OrthoDB" id="2407081at2759"/>
<gene>
    <name evidence="1" type="ORF">DERYTH_LOCUS18255</name>
</gene>
<reference evidence="1" key="1">
    <citation type="submission" date="2021-06" db="EMBL/GenBank/DDBJ databases">
        <authorList>
            <person name="Kallberg Y."/>
            <person name="Tangrot J."/>
            <person name="Rosling A."/>
        </authorList>
    </citation>
    <scope>NUCLEOTIDE SEQUENCE</scope>
    <source>
        <strain evidence="1">MA453B</strain>
    </source>
</reference>
<organism evidence="1 2">
    <name type="scientific">Dentiscutata erythropus</name>
    <dbReference type="NCBI Taxonomy" id="1348616"/>
    <lineage>
        <taxon>Eukaryota</taxon>
        <taxon>Fungi</taxon>
        <taxon>Fungi incertae sedis</taxon>
        <taxon>Mucoromycota</taxon>
        <taxon>Glomeromycotina</taxon>
        <taxon>Glomeromycetes</taxon>
        <taxon>Diversisporales</taxon>
        <taxon>Gigasporaceae</taxon>
        <taxon>Dentiscutata</taxon>
    </lineage>
</organism>
<evidence type="ECO:0000313" key="2">
    <source>
        <dbReference type="Proteomes" id="UP000789405"/>
    </source>
</evidence>